<dbReference type="AlphaFoldDB" id="A0A6A6BVV5"/>
<feature type="compositionally biased region" description="Low complexity" evidence="1">
    <location>
        <begin position="559"/>
        <end position="579"/>
    </location>
</feature>
<feature type="compositionally biased region" description="Polar residues" evidence="1">
    <location>
        <begin position="655"/>
        <end position="686"/>
    </location>
</feature>
<dbReference type="Proteomes" id="UP000799438">
    <property type="component" value="Unassembled WGS sequence"/>
</dbReference>
<feature type="region of interest" description="Disordered" evidence="1">
    <location>
        <begin position="538"/>
        <end position="598"/>
    </location>
</feature>
<feature type="compositionally biased region" description="Low complexity" evidence="1">
    <location>
        <begin position="487"/>
        <end position="501"/>
    </location>
</feature>
<feature type="compositionally biased region" description="Polar residues" evidence="1">
    <location>
        <begin position="635"/>
        <end position="647"/>
    </location>
</feature>
<feature type="region of interest" description="Disordered" evidence="1">
    <location>
        <begin position="426"/>
        <end position="456"/>
    </location>
</feature>
<dbReference type="InterPro" id="IPR013859">
    <property type="entry name" value="Ssr4_N"/>
</dbReference>
<feature type="compositionally biased region" description="Basic and acidic residues" evidence="1">
    <location>
        <begin position="728"/>
        <end position="742"/>
    </location>
</feature>
<evidence type="ECO:0000256" key="1">
    <source>
        <dbReference type="SAM" id="MobiDB-lite"/>
    </source>
</evidence>
<dbReference type="GO" id="GO:0006338">
    <property type="term" value="P:chromatin remodeling"/>
    <property type="evidence" value="ECO:0007669"/>
    <property type="project" value="InterPro"/>
</dbReference>
<name>A0A6A6BVV5_9PEZI</name>
<dbReference type="Pfam" id="PF08549">
    <property type="entry name" value="SWI-SNF_Ssr4_N"/>
    <property type="match status" value="1"/>
</dbReference>
<feature type="compositionally biased region" description="Low complexity" evidence="1">
    <location>
        <begin position="699"/>
        <end position="709"/>
    </location>
</feature>
<dbReference type="Pfam" id="PF20497">
    <property type="entry name" value="SWI-SNF_Ssr4_C"/>
    <property type="match status" value="1"/>
</dbReference>
<feature type="compositionally biased region" description="Basic and acidic residues" evidence="1">
    <location>
        <begin position="426"/>
        <end position="440"/>
    </location>
</feature>
<dbReference type="RefSeq" id="XP_033403123.1">
    <property type="nucleotide sequence ID" value="XM_033541624.1"/>
</dbReference>
<accession>A0A6A6BVV5</accession>
<gene>
    <name evidence="4" type="ORF">K452DRAFT_293839</name>
</gene>
<proteinExistence type="predicted"/>
<organism evidence="4 5">
    <name type="scientific">Aplosporella prunicola CBS 121167</name>
    <dbReference type="NCBI Taxonomy" id="1176127"/>
    <lineage>
        <taxon>Eukaryota</taxon>
        <taxon>Fungi</taxon>
        <taxon>Dikarya</taxon>
        <taxon>Ascomycota</taxon>
        <taxon>Pezizomycotina</taxon>
        <taxon>Dothideomycetes</taxon>
        <taxon>Dothideomycetes incertae sedis</taxon>
        <taxon>Botryosphaeriales</taxon>
        <taxon>Aplosporellaceae</taxon>
        <taxon>Aplosporella</taxon>
    </lineage>
</organism>
<feature type="compositionally biased region" description="Polar residues" evidence="1">
    <location>
        <begin position="580"/>
        <end position="592"/>
    </location>
</feature>
<feature type="compositionally biased region" description="Polar residues" evidence="1">
    <location>
        <begin position="538"/>
        <end position="558"/>
    </location>
</feature>
<evidence type="ECO:0000259" key="2">
    <source>
        <dbReference type="Pfam" id="PF08549"/>
    </source>
</evidence>
<evidence type="ECO:0008006" key="6">
    <source>
        <dbReference type="Google" id="ProtNLM"/>
    </source>
</evidence>
<dbReference type="EMBL" id="ML995474">
    <property type="protein sequence ID" value="KAF2147415.1"/>
    <property type="molecule type" value="Genomic_DNA"/>
</dbReference>
<feature type="region of interest" description="Disordered" evidence="1">
    <location>
        <begin position="635"/>
        <end position="742"/>
    </location>
</feature>
<evidence type="ECO:0000259" key="3">
    <source>
        <dbReference type="Pfam" id="PF20497"/>
    </source>
</evidence>
<dbReference type="OrthoDB" id="5321006at2759"/>
<keyword evidence="5" id="KW-1185">Reference proteome</keyword>
<dbReference type="GeneID" id="54299120"/>
<sequence>MQDPSEGVPHFLIPHVHLISSCRYPVTATLPPESVVDHLLQAPKIVKDVAPMYWHYFSSPPPDGTVLLEWQPPTGQKGLKFASDGYLWADPETTFTYQSPRGYTIEILIHRSGYHPGFEQVTVHQRSRYRIVNKHPSSNGPIFDQSLWIVHYSQSEPQARVPVARIPINAEMQRTMTERRFLESQGQLIRKEFMLHDRHKWPNISFPGIQPGHAQPGAMYAAQPMQQAAGFRQPPFYPQGQGAVIGPSPAKRPRQIPPTQMPGTVPGMPPTGAGLAHDTSIEDEENTAIGDLLDHLTPRDISTMRYTQHHEWMEEIFSSPYAAGQIMPVDLGLGLMGELSQLTEGLFDSPGAQSVTNPKKVGASAKPYQKLGPEKYKEFETRVNNFMKDGEAELERMKAEHAKKMEDLTRSKTYIEAERRLREALLDDSRGARKSSKDQEIEATATSTEPVDSKVDGVARDVEKALEIVIAPRKNVNCLEKGGLMEESPQAQAQANNSEANGADAFTNSGEANGGLDDTSMDGDNTVAGLLEQYTSNSLVSTPGGSSLQMPSASQPEISGQSATAASSGTAAQPSQATTLQGQGVSQGQTDLSGADSGMDLIEGIDLDVDMTGMGGDLGNDRTGDEWVMVDQNNHTSSGTEAQQKTDVATGGVSGNNDNNAPTTSSANQEGNVTSASASAPQTETTPGMFDTTDFSAFDTAGDALADYTGGDDLDLGLEGDAFGDAFHGTETRDHDDDGTNT</sequence>
<reference evidence="4" key="1">
    <citation type="journal article" date="2020" name="Stud. Mycol.">
        <title>101 Dothideomycetes genomes: a test case for predicting lifestyles and emergence of pathogens.</title>
        <authorList>
            <person name="Haridas S."/>
            <person name="Albert R."/>
            <person name="Binder M."/>
            <person name="Bloem J."/>
            <person name="Labutti K."/>
            <person name="Salamov A."/>
            <person name="Andreopoulos B."/>
            <person name="Baker S."/>
            <person name="Barry K."/>
            <person name="Bills G."/>
            <person name="Bluhm B."/>
            <person name="Cannon C."/>
            <person name="Castanera R."/>
            <person name="Culley D."/>
            <person name="Daum C."/>
            <person name="Ezra D."/>
            <person name="Gonzalez J."/>
            <person name="Henrissat B."/>
            <person name="Kuo A."/>
            <person name="Liang C."/>
            <person name="Lipzen A."/>
            <person name="Lutzoni F."/>
            <person name="Magnuson J."/>
            <person name="Mondo S."/>
            <person name="Nolan M."/>
            <person name="Ohm R."/>
            <person name="Pangilinan J."/>
            <person name="Park H.-J."/>
            <person name="Ramirez L."/>
            <person name="Alfaro M."/>
            <person name="Sun H."/>
            <person name="Tritt A."/>
            <person name="Yoshinaga Y."/>
            <person name="Zwiers L.-H."/>
            <person name="Turgeon B."/>
            <person name="Goodwin S."/>
            <person name="Spatafora J."/>
            <person name="Crous P."/>
            <person name="Grigoriev I."/>
        </authorList>
    </citation>
    <scope>NUCLEOTIDE SEQUENCE</scope>
    <source>
        <strain evidence="4">CBS 121167</strain>
    </source>
</reference>
<feature type="domain" description="SWI/SNF and RSC complexes subunit Ssr4 N-terminal" evidence="2">
    <location>
        <begin position="2"/>
        <end position="213"/>
    </location>
</feature>
<evidence type="ECO:0000313" key="4">
    <source>
        <dbReference type="EMBL" id="KAF2147415.1"/>
    </source>
</evidence>
<protein>
    <recommendedName>
        <fullName evidence="6">DUF1750-domain-containing protein</fullName>
    </recommendedName>
</protein>
<evidence type="ECO:0000313" key="5">
    <source>
        <dbReference type="Proteomes" id="UP000799438"/>
    </source>
</evidence>
<dbReference type="InterPro" id="IPR046464">
    <property type="entry name" value="SWI-SNF_Ssr4_C"/>
</dbReference>
<feature type="domain" description="SWI/SNF and RSC complexes subunit Ssr4 C-terminal" evidence="3">
    <location>
        <begin position="281"/>
        <end position="733"/>
    </location>
</feature>
<feature type="region of interest" description="Disordered" evidence="1">
    <location>
        <begin position="487"/>
        <end position="525"/>
    </location>
</feature>